<dbReference type="Proteomes" id="UP001595912">
    <property type="component" value="Unassembled WGS sequence"/>
</dbReference>
<feature type="domain" description="NodB homology" evidence="3">
    <location>
        <begin position="124"/>
        <end position="300"/>
    </location>
</feature>
<accession>A0ABV9VZW6</accession>
<dbReference type="Pfam" id="PF01522">
    <property type="entry name" value="Polysacc_deac_1"/>
    <property type="match status" value="1"/>
</dbReference>
<dbReference type="InterPro" id="IPR002509">
    <property type="entry name" value="NODB_dom"/>
</dbReference>
<dbReference type="SUPFAM" id="SSF88713">
    <property type="entry name" value="Glycoside hydrolase/deacetylase"/>
    <property type="match status" value="1"/>
</dbReference>
<dbReference type="PROSITE" id="PS51257">
    <property type="entry name" value="PROKAR_LIPOPROTEIN"/>
    <property type="match status" value="1"/>
</dbReference>
<dbReference type="PROSITE" id="PS51677">
    <property type="entry name" value="NODB"/>
    <property type="match status" value="1"/>
</dbReference>
<dbReference type="RefSeq" id="WP_380117310.1">
    <property type="nucleotide sequence ID" value="NZ_JBHSIU010000028.1"/>
</dbReference>
<feature type="compositionally biased region" description="Low complexity" evidence="1">
    <location>
        <begin position="37"/>
        <end position="88"/>
    </location>
</feature>
<dbReference type="EMBL" id="JBHSIU010000028">
    <property type="protein sequence ID" value="MFC5000775.1"/>
    <property type="molecule type" value="Genomic_DNA"/>
</dbReference>
<feature type="chain" id="PRO_5045338128" evidence="2">
    <location>
        <begin position="23"/>
        <end position="300"/>
    </location>
</feature>
<dbReference type="InterPro" id="IPR050248">
    <property type="entry name" value="Polysacc_deacetylase_ArnD"/>
</dbReference>
<organism evidence="4 5">
    <name type="scientific">Dactylosporangium cerinum</name>
    <dbReference type="NCBI Taxonomy" id="1434730"/>
    <lineage>
        <taxon>Bacteria</taxon>
        <taxon>Bacillati</taxon>
        <taxon>Actinomycetota</taxon>
        <taxon>Actinomycetes</taxon>
        <taxon>Micromonosporales</taxon>
        <taxon>Micromonosporaceae</taxon>
        <taxon>Dactylosporangium</taxon>
    </lineage>
</organism>
<dbReference type="InterPro" id="IPR011330">
    <property type="entry name" value="Glyco_hydro/deAcase_b/a-brl"/>
</dbReference>
<name>A0ABV9VZW6_9ACTN</name>
<reference evidence="5" key="1">
    <citation type="journal article" date="2019" name="Int. J. Syst. Evol. Microbiol.">
        <title>The Global Catalogue of Microorganisms (GCM) 10K type strain sequencing project: providing services to taxonomists for standard genome sequencing and annotation.</title>
        <authorList>
            <consortium name="The Broad Institute Genomics Platform"/>
            <consortium name="The Broad Institute Genome Sequencing Center for Infectious Disease"/>
            <person name="Wu L."/>
            <person name="Ma J."/>
        </authorList>
    </citation>
    <scope>NUCLEOTIDE SEQUENCE [LARGE SCALE GENOMIC DNA]</scope>
    <source>
        <strain evidence="5">CGMCC 4.7152</strain>
    </source>
</reference>
<gene>
    <name evidence="4" type="ORF">ACFPIJ_23415</name>
</gene>
<proteinExistence type="predicted"/>
<dbReference type="PANTHER" id="PTHR10587:SF134">
    <property type="entry name" value="SECRETED PROTEIN"/>
    <property type="match status" value="1"/>
</dbReference>
<comment type="caution">
    <text evidence="4">The sequence shown here is derived from an EMBL/GenBank/DDBJ whole genome shotgun (WGS) entry which is preliminary data.</text>
</comment>
<keyword evidence="5" id="KW-1185">Reference proteome</keyword>
<protein>
    <submittedName>
        <fullName evidence="4">Polysaccharide deacetylase family protein</fullName>
    </submittedName>
</protein>
<evidence type="ECO:0000256" key="2">
    <source>
        <dbReference type="SAM" id="SignalP"/>
    </source>
</evidence>
<evidence type="ECO:0000256" key="1">
    <source>
        <dbReference type="SAM" id="MobiDB-lite"/>
    </source>
</evidence>
<feature type="compositionally biased region" description="Basic and acidic residues" evidence="1">
    <location>
        <begin position="92"/>
        <end position="105"/>
    </location>
</feature>
<evidence type="ECO:0000313" key="4">
    <source>
        <dbReference type="EMBL" id="MFC5000775.1"/>
    </source>
</evidence>
<keyword evidence="2" id="KW-0732">Signal</keyword>
<evidence type="ECO:0000313" key="5">
    <source>
        <dbReference type="Proteomes" id="UP001595912"/>
    </source>
</evidence>
<dbReference type="CDD" id="cd10917">
    <property type="entry name" value="CE4_NodB_like_6s_7s"/>
    <property type="match status" value="1"/>
</dbReference>
<feature type="signal peptide" evidence="2">
    <location>
        <begin position="1"/>
        <end position="22"/>
    </location>
</feature>
<evidence type="ECO:0000259" key="3">
    <source>
        <dbReference type="PROSITE" id="PS51677"/>
    </source>
</evidence>
<dbReference type="PANTHER" id="PTHR10587">
    <property type="entry name" value="GLYCOSYL TRANSFERASE-RELATED"/>
    <property type="match status" value="1"/>
</dbReference>
<feature type="region of interest" description="Disordered" evidence="1">
    <location>
        <begin position="24"/>
        <end position="105"/>
    </location>
</feature>
<dbReference type="Gene3D" id="3.20.20.370">
    <property type="entry name" value="Glycoside hydrolase/deacetylase"/>
    <property type="match status" value="1"/>
</dbReference>
<sequence length="300" mass="32242">MLIPHVRARRAVAALIAVATLAGCGASPSGSPKWTEAGGSQAASSSAFPVSPAGTTPSGSPSASASSSPSAKPTKTQTTAAAPPAGTSYADRLPKFDRPPKADKVQLPEGTSVQYYSRIPTEQPVAFITIDDGQIKRPEALELIKQAGVPVTLFLMIDAIRNDPPYFKRLQDAGAVIEAHTVTHQNLKGKSYSVQRREICDSADKLGQWYGRRPVLFRPPYGEKDATTLKAAYDCGMHAAFFWKETVDKGIVRYQAGNTVQRGDIILMHFRDRFVDDFIAALQAIKAAGLTPALLEDYIP</sequence>